<dbReference type="AlphaFoldDB" id="A0AAV2ZCY4"/>
<evidence type="ECO:0000313" key="1">
    <source>
        <dbReference type="EMBL" id="DBA04868.1"/>
    </source>
</evidence>
<dbReference type="EMBL" id="DAKRPA010000004">
    <property type="protein sequence ID" value="DBA04868.1"/>
    <property type="molecule type" value="Genomic_DNA"/>
</dbReference>
<reference evidence="1" key="2">
    <citation type="journal article" date="2023" name="Microbiol Resour">
        <title>Decontamination and Annotation of the Draft Genome Sequence of the Oomycete Lagenidium giganteum ARSEF 373.</title>
        <authorList>
            <person name="Morgan W.R."/>
            <person name="Tartar A."/>
        </authorList>
    </citation>
    <scope>NUCLEOTIDE SEQUENCE</scope>
    <source>
        <strain evidence="1">ARSEF 373</strain>
    </source>
</reference>
<reference evidence="1" key="1">
    <citation type="submission" date="2022-11" db="EMBL/GenBank/DDBJ databases">
        <authorList>
            <person name="Morgan W.R."/>
            <person name="Tartar A."/>
        </authorList>
    </citation>
    <scope>NUCLEOTIDE SEQUENCE</scope>
    <source>
        <strain evidence="1">ARSEF 373</strain>
    </source>
</reference>
<evidence type="ECO:0000313" key="2">
    <source>
        <dbReference type="Proteomes" id="UP001146120"/>
    </source>
</evidence>
<organism evidence="1 2">
    <name type="scientific">Lagenidium giganteum</name>
    <dbReference type="NCBI Taxonomy" id="4803"/>
    <lineage>
        <taxon>Eukaryota</taxon>
        <taxon>Sar</taxon>
        <taxon>Stramenopiles</taxon>
        <taxon>Oomycota</taxon>
        <taxon>Peronosporomycetes</taxon>
        <taxon>Pythiales</taxon>
        <taxon>Pythiaceae</taxon>
    </lineage>
</organism>
<dbReference type="Proteomes" id="UP001146120">
    <property type="component" value="Unassembled WGS sequence"/>
</dbReference>
<accession>A0AAV2ZCY4</accession>
<proteinExistence type="predicted"/>
<comment type="caution">
    <text evidence="1">The sequence shown here is derived from an EMBL/GenBank/DDBJ whole genome shotgun (WGS) entry which is preliminary data.</text>
</comment>
<keyword evidence="2" id="KW-1185">Reference proteome</keyword>
<protein>
    <submittedName>
        <fullName evidence="1">Uncharacterized protein</fullName>
    </submittedName>
</protein>
<gene>
    <name evidence="1" type="ORF">N0F65_006870</name>
</gene>
<name>A0AAV2ZCY4_9STRA</name>
<sequence>MRGDVGGCVDGRPNVLKRTISQCHLHDRSASKKAAMTLPHEEHHPQYQIDEREWVATTKIAGEAAPAWVAQDTGCKSDSKNMLLTTRTSPEEEEAVLLPRTVRPCLLDDADGDEPEESPLMFEWHDSPVAMDERFYASVLEAAPFVSPSPHHVYYAATPGDSASTVSMTSTMSHTPSPATFYGGSATIYTQGLPHDAPDHVSARTACGLALEYINEIGLYCHRATALTFEQVGQMIRSLPSAFHYIQTVVRHRLGVSWHLVESFVENLLDFICDEDIREATIGELAGFLRALHHSFGEFLPPGNIFTNLCEFFAYVLNKFKKHLMVLWLQTRKIQSPCEFGKKSPTLFLCMECHREHQ</sequence>